<dbReference type="RefSeq" id="WP_003598078.1">
    <property type="nucleotide sequence ID" value="NZ_AGJK01000022.1"/>
</dbReference>
<evidence type="ECO:0000313" key="2">
    <source>
        <dbReference type="EMBL" id="EHP93786.1"/>
    </source>
</evidence>
<name>H1KF81_METEX</name>
<comment type="caution">
    <text evidence="2">The sequence shown here is derived from an EMBL/GenBank/DDBJ whole genome shotgun (WGS) entry which is preliminary data.</text>
</comment>
<sequence>MSRTRSPNYPFIDLKAAITAVTPVFTKEKRNRMPKEVLAQHLGYAGINGRSLGMIGAVRAYGLIEGSGDEMRVSDEAITLINAPEETPEWGEALKTCALKPPLYRELATKFDTTPSEGVLRYTLIKMGYTPEAAAKAIPPYLATMSLVGESAGAYNLSRDELREERVTFPGLGEVDRRAFEEAATMNARTPPEVVHHQALSGMAPMPAHMQQAPGTRREVVSLDEGDVTITFPEALSPQSFEDLKDHLDLFVRKMQRRSREAPVAPPAPRLEQASRSDATSNAPPNVSLMITQAQREALRQRGLSEEEIRNMQPIEAHRFLGLSQ</sequence>
<feature type="compositionally biased region" description="Polar residues" evidence="1">
    <location>
        <begin position="274"/>
        <end position="287"/>
    </location>
</feature>
<feature type="region of interest" description="Disordered" evidence="1">
    <location>
        <begin position="258"/>
        <end position="287"/>
    </location>
</feature>
<organism evidence="2 3">
    <name type="scientific">Methylorubrum extorquens DSM 13060</name>
    <dbReference type="NCBI Taxonomy" id="882800"/>
    <lineage>
        <taxon>Bacteria</taxon>
        <taxon>Pseudomonadati</taxon>
        <taxon>Pseudomonadota</taxon>
        <taxon>Alphaproteobacteria</taxon>
        <taxon>Hyphomicrobiales</taxon>
        <taxon>Methylobacteriaceae</taxon>
        <taxon>Methylorubrum</taxon>
    </lineage>
</organism>
<dbReference type="AlphaFoldDB" id="H1KF81"/>
<proteinExistence type="predicted"/>
<accession>H1KF81</accession>
<protein>
    <submittedName>
        <fullName evidence="2">Uncharacterized protein</fullName>
    </submittedName>
</protein>
<gene>
    <name evidence="2" type="ORF">MetexDRAFT_1293</name>
</gene>
<evidence type="ECO:0000256" key="1">
    <source>
        <dbReference type="SAM" id="MobiDB-lite"/>
    </source>
</evidence>
<dbReference type="Proteomes" id="UP000004382">
    <property type="component" value="Unassembled WGS sequence"/>
</dbReference>
<dbReference type="EMBL" id="AGJK01000022">
    <property type="protein sequence ID" value="EHP93786.1"/>
    <property type="molecule type" value="Genomic_DNA"/>
</dbReference>
<evidence type="ECO:0000313" key="3">
    <source>
        <dbReference type="Proteomes" id="UP000004382"/>
    </source>
</evidence>
<reference evidence="2 3" key="1">
    <citation type="submission" date="2011-09" db="EMBL/GenBank/DDBJ databases">
        <title>The draft genome of Methylobacterium extorquens DSM 13060.</title>
        <authorList>
            <consortium name="US DOE Joint Genome Institute (JGI-PGF)"/>
            <person name="Lucas S."/>
            <person name="Han J."/>
            <person name="Lapidus A."/>
            <person name="Cheng J.-F."/>
            <person name="Goodwin L."/>
            <person name="Pitluck S."/>
            <person name="Peters L."/>
            <person name="Land M.L."/>
            <person name="Hauser L."/>
            <person name="Koskimaki J."/>
            <person name="Halonen O."/>
            <person name="Pirttila A."/>
            <person name="Frank C."/>
            <person name="Woyke T.J."/>
        </authorList>
    </citation>
    <scope>NUCLEOTIDE SEQUENCE [LARGE SCALE GENOMIC DNA]</scope>
    <source>
        <strain evidence="2 3">DSM 13060</strain>
    </source>
</reference>